<dbReference type="Gene3D" id="3.30.70.380">
    <property type="entry name" value="Ferrodoxin-fold anticodon-binding domain"/>
    <property type="match status" value="1"/>
</dbReference>
<feature type="binding site" evidence="15">
    <location>
        <position position="460"/>
    </location>
    <ligand>
        <name>Mg(2+)</name>
        <dbReference type="ChEBI" id="CHEBI:18420"/>
        <note>shared with alpha subunit</note>
    </ligand>
</feature>
<dbReference type="AlphaFoldDB" id="A0A2X0WGQ1"/>
<feature type="binding site" evidence="15">
    <location>
        <position position="469"/>
    </location>
    <ligand>
        <name>Mg(2+)</name>
        <dbReference type="ChEBI" id="CHEBI:18420"/>
        <note>shared with alpha subunit</note>
    </ligand>
</feature>
<evidence type="ECO:0000256" key="3">
    <source>
        <dbReference type="ARBA" id="ARBA00011209"/>
    </source>
</evidence>
<dbReference type="Pfam" id="PF03147">
    <property type="entry name" value="FDX-ACB"/>
    <property type="match status" value="1"/>
</dbReference>
<dbReference type="GO" id="GO:0009328">
    <property type="term" value="C:phenylalanine-tRNA ligase complex"/>
    <property type="evidence" value="ECO:0007669"/>
    <property type="project" value="TreeGrafter"/>
</dbReference>
<dbReference type="InterPro" id="IPR041616">
    <property type="entry name" value="PheRS_beta_core"/>
</dbReference>
<dbReference type="SUPFAM" id="SSF55681">
    <property type="entry name" value="Class II aaRS and biotin synthetases"/>
    <property type="match status" value="1"/>
</dbReference>
<evidence type="ECO:0000256" key="8">
    <source>
        <dbReference type="ARBA" id="ARBA00022741"/>
    </source>
</evidence>
<dbReference type="Gene3D" id="3.30.930.10">
    <property type="entry name" value="Bira Bifunctional Protein, Domain 2"/>
    <property type="match status" value="1"/>
</dbReference>
<dbReference type="InterPro" id="IPR004532">
    <property type="entry name" value="Phe-tRNA-ligase_IIc_bsu_bact"/>
</dbReference>
<keyword evidence="12 15" id="KW-0648">Protein biosynthesis</keyword>
<keyword evidence="10 15" id="KW-0460">Magnesium</keyword>
<keyword evidence="7 15" id="KW-0479">Metal-binding</keyword>
<comment type="similarity">
    <text evidence="2 15">Belongs to the phenylalanyl-tRNA synthetase beta subunit family. Type 1 subfamily.</text>
</comment>
<evidence type="ECO:0000256" key="6">
    <source>
        <dbReference type="ARBA" id="ARBA00022598"/>
    </source>
</evidence>
<dbReference type="RefSeq" id="WP_113743725.1">
    <property type="nucleotide sequence ID" value="NZ_UAPV01000001.1"/>
</dbReference>
<feature type="binding site" evidence="15">
    <location>
        <position position="466"/>
    </location>
    <ligand>
        <name>Mg(2+)</name>
        <dbReference type="ChEBI" id="CHEBI:18420"/>
        <note>shared with alpha subunit</note>
    </ligand>
</feature>
<dbReference type="InterPro" id="IPR012340">
    <property type="entry name" value="NA-bd_OB-fold"/>
</dbReference>
<dbReference type="GO" id="GO:0006432">
    <property type="term" value="P:phenylalanyl-tRNA aminoacylation"/>
    <property type="evidence" value="ECO:0007669"/>
    <property type="project" value="UniProtKB-UniRule"/>
</dbReference>
<evidence type="ECO:0000256" key="15">
    <source>
        <dbReference type="HAMAP-Rule" id="MF_00283"/>
    </source>
</evidence>
<keyword evidence="9 15" id="KW-0067">ATP-binding</keyword>
<keyword evidence="11 16" id="KW-0694">RNA-binding</keyword>
<comment type="cofactor">
    <cofactor evidence="15">
        <name>Mg(2+)</name>
        <dbReference type="ChEBI" id="CHEBI:18420"/>
    </cofactor>
    <text evidence="15">Binds 2 magnesium ions per tetramer.</text>
</comment>
<dbReference type="HAMAP" id="MF_00283">
    <property type="entry name" value="Phe_tRNA_synth_beta1"/>
    <property type="match status" value="1"/>
</dbReference>
<evidence type="ECO:0000256" key="5">
    <source>
        <dbReference type="ARBA" id="ARBA00022555"/>
    </source>
</evidence>
<feature type="domain" description="TRNA-binding" evidence="17">
    <location>
        <begin position="39"/>
        <end position="148"/>
    </location>
</feature>
<dbReference type="CDD" id="cd00769">
    <property type="entry name" value="PheRS_beta_core"/>
    <property type="match status" value="1"/>
</dbReference>
<dbReference type="FunFam" id="2.40.50.140:FF:000045">
    <property type="entry name" value="Phenylalanine--tRNA ligase beta subunit"/>
    <property type="match status" value="1"/>
</dbReference>
<gene>
    <name evidence="15 20" type="primary">pheT</name>
    <name evidence="20" type="ORF">NCTC13093_00945</name>
</gene>
<dbReference type="InterPro" id="IPR002547">
    <property type="entry name" value="tRNA-bd_dom"/>
</dbReference>
<dbReference type="FunFam" id="3.50.40.10:FF:000001">
    <property type="entry name" value="Phenylalanine--tRNA ligase beta subunit"/>
    <property type="match status" value="1"/>
</dbReference>
<dbReference type="Gene3D" id="2.40.50.140">
    <property type="entry name" value="Nucleic acid-binding proteins"/>
    <property type="match status" value="1"/>
</dbReference>
<protein>
    <recommendedName>
        <fullName evidence="15">Phenylalanine--tRNA ligase beta subunit</fullName>
        <ecNumber evidence="15">6.1.1.20</ecNumber>
    </recommendedName>
    <alternativeName>
        <fullName evidence="15">Phenylalanyl-tRNA synthetase beta subunit</fullName>
        <shortName evidence="15">PheRS</shortName>
    </alternativeName>
</protein>
<keyword evidence="13 15" id="KW-0030">Aminoacyl-tRNA synthetase</keyword>
<dbReference type="GO" id="GO:0000287">
    <property type="term" value="F:magnesium ion binding"/>
    <property type="evidence" value="ECO:0007669"/>
    <property type="project" value="UniProtKB-UniRule"/>
</dbReference>
<dbReference type="EMBL" id="UAPV01000001">
    <property type="protein sequence ID" value="SPT69567.1"/>
    <property type="molecule type" value="Genomic_DNA"/>
</dbReference>
<dbReference type="Pfam" id="PF03483">
    <property type="entry name" value="B3_4"/>
    <property type="match status" value="1"/>
</dbReference>
<dbReference type="GO" id="GO:0004826">
    <property type="term" value="F:phenylalanine-tRNA ligase activity"/>
    <property type="evidence" value="ECO:0007669"/>
    <property type="project" value="UniProtKB-UniRule"/>
</dbReference>
<evidence type="ECO:0000259" key="19">
    <source>
        <dbReference type="PROSITE" id="PS51483"/>
    </source>
</evidence>
<dbReference type="SUPFAM" id="SSF54991">
    <property type="entry name" value="Anticodon-binding domain of PheRS"/>
    <property type="match status" value="1"/>
</dbReference>
<evidence type="ECO:0000256" key="1">
    <source>
        <dbReference type="ARBA" id="ARBA00004496"/>
    </source>
</evidence>
<sequence>MKFNKNWLDEYVENNLSAQEVSDMITMAGLEVDSISPVAGCFDNVVVAEVLTCEDHPDSDHLHVTTVDCGESAPLQIVCGAKNCCKGLKVALAKIGATLPGDFKIKPAKLRGVESAGMLCSYKELGMAEESDGIIELPCDAPVGMSLREYLSLEDNTIEVDLTSNRPDCLSIRGIAREVGVLLSTDVKDVQVKTVEATIDDKFAVNVESFDDCPRYLCRVIKGVNQHATSPVWMTEKLRRCGIRSVSPIVDVTNYVMLELGQPLHSFDLDRLHGAITVRRGREDEKLTLLSGDEVELDANTLIIADDNGPLALAGIFGGLNSGINDNTCNVLLESAFFSPLAIKGRARHYGLNTDASHRFERGVDCEIQTLAMERATELLIAIAGGQAGEIVSCQRAHNIHDSHKVSLRRSRLDRVLGKVIDNDTVMNILKRLGLNPEFIKGATDAEDTFVTTCPSFRFDIAIEEDLIEEVARIYGYNNIENAPINNTLLMVERKESSLPLRRVRDELVALGYTEAITYSFTDPKVLNALGFDKGIKLCDPISPELSTMRETLLAGLAIAAKYNLNRQQKRIRLFETGLRYIADESAENGVRQEPMLALLCCGDVFSESWSVQSRQIDYYDVKGDFESLLDLTANKSSYSFVPTKAAYLHPGQGADIVLDGKVVGSLGIVHPQVQKELGFKSHVGVIEIELAALASRIVPVFSEISKFPSIRRDFAFVVSKEVRASDLSAAIVSELGSIVSDVNIFDVFEGESLGEDKRSIALSVTLQDKERTLEDGTVDELSQKIIALAEKSFAATLRS</sequence>
<dbReference type="Gene3D" id="3.50.40.10">
    <property type="entry name" value="Phenylalanyl-trna Synthetase, Chain B, domain 3"/>
    <property type="match status" value="1"/>
</dbReference>
<dbReference type="NCBIfam" id="TIGR00472">
    <property type="entry name" value="pheT_bact"/>
    <property type="match status" value="1"/>
</dbReference>
<dbReference type="InterPro" id="IPR045060">
    <property type="entry name" value="Phe-tRNA-ligase_IIc_bsu"/>
</dbReference>
<evidence type="ECO:0000256" key="16">
    <source>
        <dbReference type="PROSITE-ProRule" id="PRU00209"/>
    </source>
</evidence>
<dbReference type="PROSITE" id="PS50886">
    <property type="entry name" value="TRBD"/>
    <property type="match status" value="1"/>
</dbReference>
<organism evidence="20 21">
    <name type="scientific">Anaerobiospirillum thomasii</name>
    <dbReference type="NCBI Taxonomy" id="179995"/>
    <lineage>
        <taxon>Bacteria</taxon>
        <taxon>Pseudomonadati</taxon>
        <taxon>Pseudomonadota</taxon>
        <taxon>Gammaproteobacteria</taxon>
        <taxon>Aeromonadales</taxon>
        <taxon>Succinivibrionaceae</taxon>
        <taxon>Anaerobiospirillum</taxon>
    </lineage>
</organism>
<accession>A0A2X0WGQ1</accession>
<comment type="subcellular location">
    <subcellularLocation>
        <location evidence="1 15">Cytoplasm</location>
    </subcellularLocation>
</comment>
<dbReference type="SUPFAM" id="SSF46955">
    <property type="entry name" value="Putative DNA-binding domain"/>
    <property type="match status" value="1"/>
</dbReference>
<feature type="domain" description="FDX-ACB" evidence="18">
    <location>
        <begin position="706"/>
        <end position="799"/>
    </location>
</feature>
<comment type="catalytic activity">
    <reaction evidence="14 15">
        <text>tRNA(Phe) + L-phenylalanine + ATP = L-phenylalanyl-tRNA(Phe) + AMP + diphosphate + H(+)</text>
        <dbReference type="Rhea" id="RHEA:19413"/>
        <dbReference type="Rhea" id="RHEA-COMP:9668"/>
        <dbReference type="Rhea" id="RHEA-COMP:9699"/>
        <dbReference type="ChEBI" id="CHEBI:15378"/>
        <dbReference type="ChEBI" id="CHEBI:30616"/>
        <dbReference type="ChEBI" id="CHEBI:33019"/>
        <dbReference type="ChEBI" id="CHEBI:58095"/>
        <dbReference type="ChEBI" id="CHEBI:78442"/>
        <dbReference type="ChEBI" id="CHEBI:78531"/>
        <dbReference type="ChEBI" id="CHEBI:456215"/>
        <dbReference type="EC" id="6.1.1.20"/>
    </reaction>
</comment>
<dbReference type="InterPro" id="IPR020825">
    <property type="entry name" value="Phe-tRNA_synthase-like_B3/B4"/>
</dbReference>
<dbReference type="PROSITE" id="PS51483">
    <property type="entry name" value="B5"/>
    <property type="match status" value="1"/>
</dbReference>
<dbReference type="Pfam" id="PF03484">
    <property type="entry name" value="B5"/>
    <property type="match status" value="1"/>
</dbReference>
<keyword evidence="4 15" id="KW-0963">Cytoplasm</keyword>
<dbReference type="SUPFAM" id="SSF50249">
    <property type="entry name" value="Nucleic acid-binding proteins"/>
    <property type="match status" value="1"/>
</dbReference>
<keyword evidence="6 15" id="KW-0436">Ligase</keyword>
<feature type="domain" description="B5" evidence="19">
    <location>
        <begin position="401"/>
        <end position="482"/>
    </location>
</feature>
<evidence type="ECO:0000256" key="2">
    <source>
        <dbReference type="ARBA" id="ARBA00008653"/>
    </source>
</evidence>
<proteinExistence type="inferred from homology"/>
<dbReference type="SUPFAM" id="SSF56037">
    <property type="entry name" value="PheT/TilS domain"/>
    <property type="match status" value="1"/>
</dbReference>
<keyword evidence="21" id="KW-1185">Reference proteome</keyword>
<dbReference type="Gene3D" id="3.30.56.10">
    <property type="match status" value="2"/>
</dbReference>
<evidence type="ECO:0000259" key="18">
    <source>
        <dbReference type="PROSITE" id="PS51447"/>
    </source>
</evidence>
<dbReference type="InterPro" id="IPR009061">
    <property type="entry name" value="DNA-bd_dom_put_sf"/>
</dbReference>
<dbReference type="InterPro" id="IPR005147">
    <property type="entry name" value="tRNA_synthase_B5-dom"/>
</dbReference>
<evidence type="ECO:0000313" key="21">
    <source>
        <dbReference type="Proteomes" id="UP000250086"/>
    </source>
</evidence>
<evidence type="ECO:0000256" key="12">
    <source>
        <dbReference type="ARBA" id="ARBA00022917"/>
    </source>
</evidence>
<dbReference type="GO" id="GO:0000049">
    <property type="term" value="F:tRNA binding"/>
    <property type="evidence" value="ECO:0007669"/>
    <property type="project" value="UniProtKB-UniRule"/>
</dbReference>
<evidence type="ECO:0000256" key="13">
    <source>
        <dbReference type="ARBA" id="ARBA00023146"/>
    </source>
</evidence>
<dbReference type="InterPro" id="IPR033714">
    <property type="entry name" value="tRNA_bind_bactPheRS"/>
</dbReference>
<dbReference type="PANTHER" id="PTHR10947:SF0">
    <property type="entry name" value="PHENYLALANINE--TRNA LIGASE BETA SUBUNIT"/>
    <property type="match status" value="1"/>
</dbReference>
<evidence type="ECO:0000259" key="17">
    <source>
        <dbReference type="PROSITE" id="PS50886"/>
    </source>
</evidence>
<dbReference type="InterPro" id="IPR005146">
    <property type="entry name" value="B3/B4_tRNA-bd"/>
</dbReference>
<dbReference type="PROSITE" id="PS51447">
    <property type="entry name" value="FDX_ACB"/>
    <property type="match status" value="1"/>
</dbReference>
<dbReference type="InterPro" id="IPR045864">
    <property type="entry name" value="aa-tRNA-synth_II/BPL/LPL"/>
</dbReference>
<keyword evidence="5 16" id="KW-0820">tRNA-binding</keyword>
<reference evidence="20 21" key="1">
    <citation type="submission" date="2018-06" db="EMBL/GenBank/DDBJ databases">
        <authorList>
            <consortium name="Pathogen Informatics"/>
            <person name="Doyle S."/>
        </authorList>
    </citation>
    <scope>NUCLEOTIDE SEQUENCE [LARGE SCALE GENOMIC DNA]</scope>
    <source>
        <strain evidence="20 21">NCTC13093</strain>
    </source>
</reference>
<dbReference type="Pfam" id="PF01588">
    <property type="entry name" value="tRNA_bind"/>
    <property type="match status" value="1"/>
</dbReference>
<dbReference type="EC" id="6.1.1.20" evidence="15"/>
<dbReference type="PANTHER" id="PTHR10947">
    <property type="entry name" value="PHENYLALANYL-TRNA SYNTHETASE BETA CHAIN AND LEUCINE-RICH REPEAT-CONTAINING PROTEIN 47"/>
    <property type="match status" value="1"/>
</dbReference>
<keyword evidence="8 15" id="KW-0547">Nucleotide-binding</keyword>
<comment type="subunit">
    <text evidence="3 15">Tetramer of two alpha and two beta subunits.</text>
</comment>
<evidence type="ECO:0000256" key="14">
    <source>
        <dbReference type="ARBA" id="ARBA00049255"/>
    </source>
</evidence>
<dbReference type="FunFam" id="3.30.56.10:FF:000002">
    <property type="entry name" value="Phenylalanine--tRNA ligase beta subunit"/>
    <property type="match status" value="1"/>
</dbReference>
<dbReference type="GO" id="GO:0005524">
    <property type="term" value="F:ATP binding"/>
    <property type="evidence" value="ECO:0007669"/>
    <property type="project" value="UniProtKB-UniRule"/>
</dbReference>
<evidence type="ECO:0000256" key="10">
    <source>
        <dbReference type="ARBA" id="ARBA00022842"/>
    </source>
</evidence>
<dbReference type="FunFam" id="3.30.70.380:FF:000001">
    <property type="entry name" value="Phenylalanine--tRNA ligase beta subunit"/>
    <property type="match status" value="1"/>
</dbReference>
<evidence type="ECO:0000313" key="20">
    <source>
        <dbReference type="EMBL" id="SPT69567.1"/>
    </source>
</evidence>
<dbReference type="SMART" id="SM00874">
    <property type="entry name" value="B5"/>
    <property type="match status" value="1"/>
</dbReference>
<dbReference type="FunFam" id="3.30.930.10:FF:000022">
    <property type="entry name" value="Phenylalanine--tRNA ligase beta subunit"/>
    <property type="match status" value="1"/>
</dbReference>
<dbReference type="Proteomes" id="UP000250086">
    <property type="component" value="Unassembled WGS sequence"/>
</dbReference>
<dbReference type="SMART" id="SM00896">
    <property type="entry name" value="FDX-ACB"/>
    <property type="match status" value="1"/>
</dbReference>
<evidence type="ECO:0000256" key="7">
    <source>
        <dbReference type="ARBA" id="ARBA00022723"/>
    </source>
</evidence>
<dbReference type="InterPro" id="IPR036690">
    <property type="entry name" value="Fdx_antiC-bd_sf"/>
</dbReference>
<dbReference type="NCBIfam" id="NF045760">
    <property type="entry name" value="YtpR"/>
    <property type="match status" value="1"/>
</dbReference>
<evidence type="ECO:0000256" key="4">
    <source>
        <dbReference type="ARBA" id="ARBA00022490"/>
    </source>
</evidence>
<dbReference type="SMART" id="SM00873">
    <property type="entry name" value="B3_4"/>
    <property type="match status" value="1"/>
</dbReference>
<dbReference type="InterPro" id="IPR005121">
    <property type="entry name" value="Fdx_antiC-bd"/>
</dbReference>
<dbReference type="CDD" id="cd02796">
    <property type="entry name" value="tRNA_bind_bactPheRS"/>
    <property type="match status" value="1"/>
</dbReference>
<dbReference type="Pfam" id="PF17759">
    <property type="entry name" value="tRNA_synthFbeta"/>
    <property type="match status" value="1"/>
</dbReference>
<evidence type="ECO:0000256" key="11">
    <source>
        <dbReference type="ARBA" id="ARBA00022884"/>
    </source>
</evidence>
<name>A0A2X0WGQ1_9GAMM</name>
<evidence type="ECO:0000256" key="9">
    <source>
        <dbReference type="ARBA" id="ARBA00022840"/>
    </source>
</evidence>
<feature type="binding site" evidence="15">
    <location>
        <position position="470"/>
    </location>
    <ligand>
        <name>Mg(2+)</name>
        <dbReference type="ChEBI" id="CHEBI:18420"/>
        <note>shared with alpha subunit</note>
    </ligand>
</feature>